<evidence type="ECO:0000313" key="2">
    <source>
        <dbReference type="Proteomes" id="UP000271974"/>
    </source>
</evidence>
<protein>
    <submittedName>
        <fullName evidence="1">Uncharacterized protein</fullName>
    </submittedName>
</protein>
<reference evidence="1 2" key="1">
    <citation type="submission" date="2019-01" db="EMBL/GenBank/DDBJ databases">
        <title>A draft genome assembly of the solar-powered sea slug Elysia chlorotica.</title>
        <authorList>
            <person name="Cai H."/>
            <person name="Li Q."/>
            <person name="Fang X."/>
            <person name="Li J."/>
            <person name="Curtis N.E."/>
            <person name="Altenburger A."/>
            <person name="Shibata T."/>
            <person name="Feng M."/>
            <person name="Maeda T."/>
            <person name="Schwartz J.A."/>
            <person name="Shigenobu S."/>
            <person name="Lundholm N."/>
            <person name="Nishiyama T."/>
            <person name="Yang H."/>
            <person name="Hasebe M."/>
            <person name="Li S."/>
            <person name="Pierce S.K."/>
            <person name="Wang J."/>
        </authorList>
    </citation>
    <scope>NUCLEOTIDE SEQUENCE [LARGE SCALE GENOMIC DNA]</scope>
    <source>
        <strain evidence="1">EC2010</strain>
        <tissue evidence="1">Whole organism of an adult</tissue>
    </source>
</reference>
<dbReference type="AlphaFoldDB" id="A0A433UD85"/>
<organism evidence="1 2">
    <name type="scientific">Elysia chlorotica</name>
    <name type="common">Eastern emerald elysia</name>
    <name type="synonym">Sea slug</name>
    <dbReference type="NCBI Taxonomy" id="188477"/>
    <lineage>
        <taxon>Eukaryota</taxon>
        <taxon>Metazoa</taxon>
        <taxon>Spiralia</taxon>
        <taxon>Lophotrochozoa</taxon>
        <taxon>Mollusca</taxon>
        <taxon>Gastropoda</taxon>
        <taxon>Heterobranchia</taxon>
        <taxon>Euthyneura</taxon>
        <taxon>Panpulmonata</taxon>
        <taxon>Sacoglossa</taxon>
        <taxon>Placobranchoidea</taxon>
        <taxon>Plakobranchidae</taxon>
        <taxon>Elysia</taxon>
    </lineage>
</organism>
<sequence length="152" mass="15817">LCGEIAPWAVHLWDIDPLARPRAVAFAGVHPGHAIEATEGVQAAVVGDHAHSAAPVVHGGDKSPLGRRRVEVFSRVQALLAVEAPTYKDLSWAINTGNCGGRGVAPLVMHGSDHAPLVGLLGEALHRVLADMAVKAAHGVDESLEQGHAHVT</sequence>
<dbReference type="Proteomes" id="UP000271974">
    <property type="component" value="Unassembled WGS sequence"/>
</dbReference>
<dbReference type="EMBL" id="RQTK01000005">
    <property type="protein sequence ID" value="RUS91795.1"/>
    <property type="molecule type" value="Genomic_DNA"/>
</dbReference>
<keyword evidence="2" id="KW-1185">Reference proteome</keyword>
<name>A0A433UD85_ELYCH</name>
<feature type="non-terminal residue" evidence="1">
    <location>
        <position position="1"/>
    </location>
</feature>
<proteinExistence type="predicted"/>
<accession>A0A433UD85</accession>
<evidence type="ECO:0000313" key="1">
    <source>
        <dbReference type="EMBL" id="RUS91795.1"/>
    </source>
</evidence>
<feature type="non-terminal residue" evidence="1">
    <location>
        <position position="152"/>
    </location>
</feature>
<comment type="caution">
    <text evidence="1">The sequence shown here is derived from an EMBL/GenBank/DDBJ whole genome shotgun (WGS) entry which is preliminary data.</text>
</comment>
<gene>
    <name evidence="1" type="ORF">EGW08_000366</name>
</gene>